<evidence type="ECO:0000256" key="2">
    <source>
        <dbReference type="ARBA" id="ARBA00010072"/>
    </source>
</evidence>
<sequence length="217" mass="23503">MMLDFSSIVPYWHMFVTGAVFTVKASILAVTLGSIMGILIGALRVVPVKPIKGLAAAYIYVIRGTPLLIQLFLIYFGLPSLGINLPAFTAGIIGLSINSAGYVGEIVRGGIEAVPKGQWEAAKVLGLSYLGTMRHIILPQAIRNMLPALGNEFVTLIKESSLLSTLAIAELTMVGQQVRSVTYASFETFIMVGLIYLCLTSFTSIALQLIEKRWQVH</sequence>
<dbReference type="AlphaFoldDB" id="D5EDC5"/>
<evidence type="ECO:0000256" key="8">
    <source>
        <dbReference type="ARBA" id="ARBA00023136"/>
    </source>
</evidence>
<dbReference type="InterPro" id="IPR035906">
    <property type="entry name" value="MetI-like_sf"/>
</dbReference>
<dbReference type="GO" id="GO:0043190">
    <property type="term" value="C:ATP-binding cassette (ABC) transporter complex"/>
    <property type="evidence" value="ECO:0007669"/>
    <property type="project" value="InterPro"/>
</dbReference>
<evidence type="ECO:0000313" key="11">
    <source>
        <dbReference type="EMBL" id="ADE56557.1"/>
    </source>
</evidence>
<dbReference type="GO" id="GO:0006865">
    <property type="term" value="P:amino acid transport"/>
    <property type="evidence" value="ECO:0007669"/>
    <property type="project" value="UniProtKB-KW"/>
</dbReference>
<evidence type="ECO:0000256" key="5">
    <source>
        <dbReference type="ARBA" id="ARBA00022692"/>
    </source>
</evidence>
<protein>
    <submittedName>
        <fullName evidence="11">Polar amino acid ABC transporter, inner membrane subunit</fullName>
    </submittedName>
</protein>
<dbReference type="EMBL" id="CP001997">
    <property type="protein sequence ID" value="ADE56557.1"/>
    <property type="molecule type" value="Genomic_DNA"/>
</dbReference>
<keyword evidence="5 9" id="KW-0812">Transmembrane</keyword>
<evidence type="ECO:0000256" key="7">
    <source>
        <dbReference type="ARBA" id="ARBA00022989"/>
    </source>
</evidence>
<dbReference type="OrthoDB" id="9805999at2"/>
<dbReference type="eggNOG" id="COG0765">
    <property type="taxonomic scope" value="Bacteria"/>
</dbReference>
<name>D5EDC5_AMICL</name>
<comment type="subcellular location">
    <subcellularLocation>
        <location evidence="1 9">Cell membrane</location>
        <topology evidence="1 9">Multi-pass membrane protein</topology>
    </subcellularLocation>
</comment>
<dbReference type="SUPFAM" id="SSF161098">
    <property type="entry name" value="MetI-like"/>
    <property type="match status" value="1"/>
</dbReference>
<keyword evidence="12" id="KW-1185">Reference proteome</keyword>
<evidence type="ECO:0000259" key="10">
    <source>
        <dbReference type="PROSITE" id="PS50928"/>
    </source>
</evidence>
<evidence type="ECO:0000256" key="3">
    <source>
        <dbReference type="ARBA" id="ARBA00022448"/>
    </source>
</evidence>
<keyword evidence="3 9" id="KW-0813">Transport</keyword>
<keyword evidence="7 9" id="KW-1133">Transmembrane helix</keyword>
<keyword evidence="4" id="KW-1003">Cell membrane</keyword>
<dbReference type="GO" id="GO:0022857">
    <property type="term" value="F:transmembrane transporter activity"/>
    <property type="evidence" value="ECO:0007669"/>
    <property type="project" value="InterPro"/>
</dbReference>
<dbReference type="PANTHER" id="PTHR30614:SF20">
    <property type="entry name" value="GLUTAMINE TRANSPORT SYSTEM PERMEASE PROTEIN GLNP"/>
    <property type="match status" value="1"/>
</dbReference>
<feature type="transmembrane region" description="Helical" evidence="9">
    <location>
        <begin position="12"/>
        <end position="43"/>
    </location>
</feature>
<dbReference type="STRING" id="572547.Amico_0415"/>
<evidence type="ECO:0000313" key="12">
    <source>
        <dbReference type="Proteomes" id="UP000002366"/>
    </source>
</evidence>
<dbReference type="NCBIfam" id="TIGR01726">
    <property type="entry name" value="HEQRo_perm_3TM"/>
    <property type="match status" value="1"/>
</dbReference>
<comment type="similarity">
    <text evidence="2">Belongs to the binding-protein-dependent transport system permease family. HisMQ subfamily.</text>
</comment>
<dbReference type="InterPro" id="IPR000515">
    <property type="entry name" value="MetI-like"/>
</dbReference>
<feature type="transmembrane region" description="Helical" evidence="9">
    <location>
        <begin position="189"/>
        <end position="210"/>
    </location>
</feature>
<dbReference type="Proteomes" id="UP000002366">
    <property type="component" value="Chromosome"/>
</dbReference>
<dbReference type="InterPro" id="IPR010065">
    <property type="entry name" value="AA_ABC_transptr_permease_3TM"/>
</dbReference>
<dbReference type="PROSITE" id="PS50928">
    <property type="entry name" value="ABC_TM1"/>
    <property type="match status" value="1"/>
</dbReference>
<dbReference type="Gene3D" id="1.10.3720.10">
    <property type="entry name" value="MetI-like"/>
    <property type="match status" value="1"/>
</dbReference>
<keyword evidence="6" id="KW-0029">Amino-acid transport</keyword>
<feature type="domain" description="ABC transmembrane type-1" evidence="10">
    <location>
        <begin position="19"/>
        <end position="207"/>
    </location>
</feature>
<proteinExistence type="inferred from homology"/>
<evidence type="ECO:0000256" key="1">
    <source>
        <dbReference type="ARBA" id="ARBA00004651"/>
    </source>
</evidence>
<accession>D5EDC5</accession>
<dbReference type="RefSeq" id="WP_013047823.1">
    <property type="nucleotide sequence ID" value="NC_014011.1"/>
</dbReference>
<feature type="transmembrane region" description="Helical" evidence="9">
    <location>
        <begin position="55"/>
        <end position="78"/>
    </location>
</feature>
<dbReference type="InterPro" id="IPR043429">
    <property type="entry name" value="ArtM/GltK/GlnP/TcyL/YhdX-like"/>
</dbReference>
<dbReference type="FunFam" id="1.10.3720.10:FF:000033">
    <property type="entry name" value="Polar amino acid ABC transporter permease"/>
    <property type="match status" value="1"/>
</dbReference>
<evidence type="ECO:0000256" key="6">
    <source>
        <dbReference type="ARBA" id="ARBA00022970"/>
    </source>
</evidence>
<gene>
    <name evidence="11" type="ordered locus">Amico_0415</name>
</gene>
<dbReference type="PANTHER" id="PTHR30614">
    <property type="entry name" value="MEMBRANE COMPONENT OF AMINO ACID ABC TRANSPORTER"/>
    <property type="match status" value="1"/>
</dbReference>
<keyword evidence="8 9" id="KW-0472">Membrane</keyword>
<evidence type="ECO:0000256" key="9">
    <source>
        <dbReference type="RuleBase" id="RU363032"/>
    </source>
</evidence>
<dbReference type="CDD" id="cd06261">
    <property type="entry name" value="TM_PBP2"/>
    <property type="match status" value="1"/>
</dbReference>
<evidence type="ECO:0000256" key="4">
    <source>
        <dbReference type="ARBA" id="ARBA00022475"/>
    </source>
</evidence>
<dbReference type="Pfam" id="PF00528">
    <property type="entry name" value="BPD_transp_1"/>
    <property type="match status" value="1"/>
</dbReference>
<dbReference type="HOGENOM" id="CLU_019602_1_1_0"/>
<organism evidence="11 12">
    <name type="scientific">Aminobacterium colombiense (strain DSM 12261 / ALA-1)</name>
    <dbReference type="NCBI Taxonomy" id="572547"/>
    <lineage>
        <taxon>Bacteria</taxon>
        <taxon>Thermotogati</taxon>
        <taxon>Synergistota</taxon>
        <taxon>Synergistia</taxon>
        <taxon>Synergistales</taxon>
        <taxon>Aminobacteriaceae</taxon>
        <taxon>Aminobacterium</taxon>
    </lineage>
</organism>
<dbReference type="KEGG" id="aco:Amico_0415"/>
<reference evidence="11 12" key="1">
    <citation type="journal article" date="2010" name="Stand. Genomic Sci.">
        <title>Complete genome sequence of Aminobacterium colombiense type strain (ALA-1).</title>
        <authorList>
            <person name="Chertkov O."/>
            <person name="Sikorski J."/>
            <person name="Brambilla E."/>
            <person name="Lapidus A."/>
            <person name="Copeland A."/>
            <person name="Glavina Del Rio T."/>
            <person name="Nolan M."/>
            <person name="Lucas S."/>
            <person name="Tice H."/>
            <person name="Cheng J.F."/>
            <person name="Han C."/>
            <person name="Detter J.C."/>
            <person name="Bruce D."/>
            <person name="Tapia R."/>
            <person name="Goodwin L."/>
            <person name="Pitluck S."/>
            <person name="Liolios K."/>
            <person name="Ivanova N."/>
            <person name="Mavromatis K."/>
            <person name="Ovchinnikova G."/>
            <person name="Pati A."/>
            <person name="Chen A."/>
            <person name="Palaniappan K."/>
            <person name="Land M."/>
            <person name="Hauser L."/>
            <person name="Chang Y.J."/>
            <person name="Jeffries C.D."/>
            <person name="Spring S."/>
            <person name="Rohde M."/>
            <person name="Goker M."/>
            <person name="Bristow J."/>
            <person name="Eisen J.A."/>
            <person name="Markowitz V."/>
            <person name="Hugenholtz P."/>
            <person name="Kyrpides N.C."/>
            <person name="Klenk H.P."/>
        </authorList>
    </citation>
    <scope>NUCLEOTIDE SEQUENCE [LARGE SCALE GENOMIC DNA]</scope>
    <source>
        <strain evidence="12">DSM 12261 / ALA-1</strain>
    </source>
</reference>